<keyword evidence="6 11" id="KW-0812">Transmembrane</keyword>
<keyword evidence="9 11" id="KW-0472">Membrane</keyword>
<keyword evidence="4" id="KW-0796">Tight junction</keyword>
<evidence type="ECO:0000256" key="10">
    <source>
        <dbReference type="SAM" id="MobiDB-lite"/>
    </source>
</evidence>
<evidence type="ECO:0000256" key="3">
    <source>
        <dbReference type="ARBA" id="ARBA00008295"/>
    </source>
</evidence>
<dbReference type="EMBL" id="SRLO01000703">
    <property type="protein sequence ID" value="TNN48290.1"/>
    <property type="molecule type" value="Genomic_DNA"/>
</dbReference>
<evidence type="ECO:0000256" key="8">
    <source>
        <dbReference type="ARBA" id="ARBA00022989"/>
    </source>
</evidence>
<organism evidence="12 13">
    <name type="scientific">Liparis tanakae</name>
    <name type="common">Tanaka's snailfish</name>
    <dbReference type="NCBI Taxonomy" id="230148"/>
    <lineage>
        <taxon>Eukaryota</taxon>
        <taxon>Metazoa</taxon>
        <taxon>Chordata</taxon>
        <taxon>Craniata</taxon>
        <taxon>Vertebrata</taxon>
        <taxon>Euteleostomi</taxon>
        <taxon>Actinopterygii</taxon>
        <taxon>Neopterygii</taxon>
        <taxon>Teleostei</taxon>
        <taxon>Neoteleostei</taxon>
        <taxon>Acanthomorphata</taxon>
        <taxon>Eupercaria</taxon>
        <taxon>Perciformes</taxon>
        <taxon>Cottioidei</taxon>
        <taxon>Cottales</taxon>
        <taxon>Liparidae</taxon>
        <taxon>Liparis</taxon>
    </lineage>
</organism>
<evidence type="ECO:0000256" key="4">
    <source>
        <dbReference type="ARBA" id="ARBA00022427"/>
    </source>
</evidence>
<evidence type="ECO:0000256" key="1">
    <source>
        <dbReference type="ARBA" id="ARBA00004435"/>
    </source>
</evidence>
<dbReference type="Pfam" id="PF00822">
    <property type="entry name" value="PMP22_Claudin"/>
    <property type="match status" value="1"/>
</dbReference>
<protein>
    <submittedName>
        <fullName evidence="12">Claudin-like protein ZF-A89</fullName>
    </submittedName>
</protein>
<evidence type="ECO:0000256" key="2">
    <source>
        <dbReference type="ARBA" id="ARBA00004651"/>
    </source>
</evidence>
<proteinExistence type="inferred from homology"/>
<sequence>MQSNGQMQCKDYDSMLALPSDLQAARAYVVISILVVLMGILLAVVGGKCIEDEASKSKVAIAVGVIFIVGGILCLIPVCWSAHVIIRNFYFYDPNATDGQRRELGASLFIGWGSAGLLLIGGSFLCCGIHLDLKYAANPEIKFPIVILPSSEVPDIIKPPPAAAAGYEASGDRDRGPWSAPPQAQPADPRPPYGGRATHPPSNYTSAL</sequence>
<dbReference type="GO" id="GO:0005923">
    <property type="term" value="C:bicellular tight junction"/>
    <property type="evidence" value="ECO:0007669"/>
    <property type="project" value="UniProtKB-SubCell"/>
</dbReference>
<feature type="compositionally biased region" description="Pro residues" evidence="10">
    <location>
        <begin position="179"/>
        <end position="192"/>
    </location>
</feature>
<evidence type="ECO:0000313" key="12">
    <source>
        <dbReference type="EMBL" id="TNN48290.1"/>
    </source>
</evidence>
<keyword evidence="5" id="KW-1003">Cell membrane</keyword>
<evidence type="ECO:0000256" key="9">
    <source>
        <dbReference type="ARBA" id="ARBA00023136"/>
    </source>
</evidence>
<evidence type="ECO:0000256" key="5">
    <source>
        <dbReference type="ARBA" id="ARBA00022475"/>
    </source>
</evidence>
<keyword evidence="7" id="KW-0965">Cell junction</keyword>
<dbReference type="OrthoDB" id="8830244at2759"/>
<dbReference type="InterPro" id="IPR004031">
    <property type="entry name" value="PMP22/EMP/MP20/Claudin"/>
</dbReference>
<dbReference type="PRINTS" id="PR01077">
    <property type="entry name" value="CLAUDIN"/>
</dbReference>
<evidence type="ECO:0000256" key="7">
    <source>
        <dbReference type="ARBA" id="ARBA00022949"/>
    </source>
</evidence>
<comment type="subcellular location">
    <subcellularLocation>
        <location evidence="1">Cell junction</location>
        <location evidence="1">Tight junction</location>
    </subcellularLocation>
    <subcellularLocation>
        <location evidence="2">Cell membrane</location>
        <topology evidence="2">Multi-pass membrane protein</topology>
    </subcellularLocation>
</comment>
<dbReference type="Proteomes" id="UP000314294">
    <property type="component" value="Unassembled WGS sequence"/>
</dbReference>
<accession>A0A4Z2G582</accession>
<feature type="transmembrane region" description="Helical" evidence="11">
    <location>
        <begin position="106"/>
        <end position="131"/>
    </location>
</feature>
<reference evidence="12 13" key="1">
    <citation type="submission" date="2019-03" db="EMBL/GenBank/DDBJ databases">
        <title>First draft genome of Liparis tanakae, snailfish: a comprehensive survey of snailfish specific genes.</title>
        <authorList>
            <person name="Kim W."/>
            <person name="Song I."/>
            <person name="Jeong J.-H."/>
            <person name="Kim D."/>
            <person name="Kim S."/>
            <person name="Ryu S."/>
            <person name="Song J.Y."/>
            <person name="Lee S.K."/>
        </authorList>
    </citation>
    <scope>NUCLEOTIDE SEQUENCE [LARGE SCALE GENOMIC DNA]</scope>
    <source>
        <tissue evidence="12">Muscle</tissue>
    </source>
</reference>
<feature type="transmembrane region" description="Helical" evidence="11">
    <location>
        <begin position="59"/>
        <end position="86"/>
    </location>
</feature>
<dbReference type="PANTHER" id="PTHR12002">
    <property type="entry name" value="CLAUDIN"/>
    <property type="match status" value="1"/>
</dbReference>
<dbReference type="AlphaFoldDB" id="A0A4Z2G582"/>
<evidence type="ECO:0000313" key="13">
    <source>
        <dbReference type="Proteomes" id="UP000314294"/>
    </source>
</evidence>
<feature type="transmembrane region" description="Helical" evidence="11">
    <location>
        <begin position="25"/>
        <end position="47"/>
    </location>
</feature>
<comment type="similarity">
    <text evidence="3">Belongs to the claudin family.</text>
</comment>
<evidence type="ECO:0000256" key="11">
    <source>
        <dbReference type="SAM" id="Phobius"/>
    </source>
</evidence>
<dbReference type="Gene3D" id="1.20.140.150">
    <property type="match status" value="1"/>
</dbReference>
<name>A0A4Z2G582_9TELE</name>
<keyword evidence="13" id="KW-1185">Reference proteome</keyword>
<dbReference type="InterPro" id="IPR006187">
    <property type="entry name" value="Claudin"/>
</dbReference>
<dbReference type="GO" id="GO:0005198">
    <property type="term" value="F:structural molecule activity"/>
    <property type="evidence" value="ECO:0007669"/>
    <property type="project" value="InterPro"/>
</dbReference>
<comment type="caution">
    <text evidence="12">The sequence shown here is derived from an EMBL/GenBank/DDBJ whole genome shotgun (WGS) entry which is preliminary data.</text>
</comment>
<dbReference type="GO" id="GO:0005886">
    <property type="term" value="C:plasma membrane"/>
    <property type="evidence" value="ECO:0007669"/>
    <property type="project" value="UniProtKB-SubCell"/>
</dbReference>
<keyword evidence="8 11" id="KW-1133">Transmembrane helix</keyword>
<evidence type="ECO:0000256" key="6">
    <source>
        <dbReference type="ARBA" id="ARBA00022692"/>
    </source>
</evidence>
<gene>
    <name evidence="12" type="primary">cldnd_0</name>
    <name evidence="12" type="ORF">EYF80_041500</name>
</gene>
<feature type="region of interest" description="Disordered" evidence="10">
    <location>
        <begin position="162"/>
        <end position="208"/>
    </location>
</feature>